<dbReference type="SUPFAM" id="SSF55785">
    <property type="entry name" value="PYP-like sensor domain (PAS domain)"/>
    <property type="match status" value="1"/>
</dbReference>
<dbReference type="EMBL" id="CP012199">
    <property type="protein sequence ID" value="AMG75290.1"/>
    <property type="molecule type" value="Genomic_DNA"/>
</dbReference>
<name>A0AA86GNS4_9SPHN</name>
<dbReference type="AlphaFoldDB" id="A0AA86GNS4"/>
<evidence type="ECO:0000256" key="5">
    <source>
        <dbReference type="SAM" id="Phobius"/>
    </source>
</evidence>
<dbReference type="InterPro" id="IPR004358">
    <property type="entry name" value="Sig_transdc_His_kin-like_C"/>
</dbReference>
<dbReference type="PANTHER" id="PTHR43065:SF42">
    <property type="entry name" value="TWO-COMPONENT SENSOR PPRA"/>
    <property type="match status" value="1"/>
</dbReference>
<dbReference type="InterPro" id="IPR001789">
    <property type="entry name" value="Sig_transdc_resp-reg_receiver"/>
</dbReference>
<dbReference type="SMART" id="SM00448">
    <property type="entry name" value="REC"/>
    <property type="match status" value="1"/>
</dbReference>
<dbReference type="Gene3D" id="1.10.287.130">
    <property type="match status" value="1"/>
</dbReference>
<dbReference type="CDD" id="cd00082">
    <property type="entry name" value="HisKA"/>
    <property type="match status" value="1"/>
</dbReference>
<keyword evidence="5" id="KW-0472">Membrane</keyword>
<dbReference type="GO" id="GO:0000155">
    <property type="term" value="F:phosphorelay sensor kinase activity"/>
    <property type="evidence" value="ECO:0007669"/>
    <property type="project" value="InterPro"/>
</dbReference>
<feature type="transmembrane region" description="Helical" evidence="5">
    <location>
        <begin position="34"/>
        <end position="50"/>
    </location>
</feature>
<dbReference type="PROSITE" id="PS50110">
    <property type="entry name" value="RESPONSE_REGULATORY"/>
    <property type="match status" value="1"/>
</dbReference>
<evidence type="ECO:0000313" key="8">
    <source>
        <dbReference type="EMBL" id="AMG75290.1"/>
    </source>
</evidence>
<dbReference type="PANTHER" id="PTHR43065">
    <property type="entry name" value="SENSOR HISTIDINE KINASE"/>
    <property type="match status" value="1"/>
</dbReference>
<feature type="domain" description="Histidine kinase" evidence="6">
    <location>
        <begin position="443"/>
        <end position="667"/>
    </location>
</feature>
<dbReference type="SMART" id="SM00388">
    <property type="entry name" value="HisKA"/>
    <property type="match status" value="1"/>
</dbReference>
<comment type="catalytic activity">
    <reaction evidence="1">
        <text>ATP + protein L-histidine = ADP + protein N-phospho-L-histidine.</text>
        <dbReference type="EC" id="2.7.13.3"/>
    </reaction>
</comment>
<evidence type="ECO:0000313" key="9">
    <source>
        <dbReference type="Proteomes" id="UP000058599"/>
    </source>
</evidence>
<dbReference type="InterPro" id="IPR003594">
    <property type="entry name" value="HATPase_dom"/>
</dbReference>
<gene>
    <name evidence="8" type="primary">gelA</name>
    <name evidence="8" type="ORF">SGRAN_2942</name>
</gene>
<dbReference type="PRINTS" id="PR00344">
    <property type="entry name" value="BCTRLSENSOR"/>
</dbReference>
<dbReference type="InterPro" id="IPR035965">
    <property type="entry name" value="PAS-like_dom_sf"/>
</dbReference>
<dbReference type="PROSITE" id="PS50109">
    <property type="entry name" value="HIS_KIN"/>
    <property type="match status" value="1"/>
</dbReference>
<feature type="transmembrane region" description="Helical" evidence="5">
    <location>
        <begin position="56"/>
        <end position="74"/>
    </location>
</feature>
<keyword evidence="9" id="KW-1185">Reference proteome</keyword>
<keyword evidence="8" id="KW-0808">Transferase</keyword>
<evidence type="ECO:0000256" key="1">
    <source>
        <dbReference type="ARBA" id="ARBA00000085"/>
    </source>
</evidence>
<dbReference type="SUPFAM" id="SSF52172">
    <property type="entry name" value="CheY-like"/>
    <property type="match status" value="1"/>
</dbReference>
<dbReference type="Gene3D" id="3.30.565.10">
    <property type="entry name" value="Histidine kinase-like ATPase, C-terminal domain"/>
    <property type="match status" value="1"/>
</dbReference>
<keyword evidence="8" id="KW-0560">Oxidoreductase</keyword>
<evidence type="ECO:0000256" key="2">
    <source>
        <dbReference type="ARBA" id="ARBA00012438"/>
    </source>
</evidence>
<reference evidence="8 9" key="1">
    <citation type="journal article" date="2016" name="BMC Genomics">
        <title>Genomic analysis of the nitrate-respiring Sphingopyxis granuli (formerly Sphingomonas macrogoltabida) strain TFA.</title>
        <authorList>
            <person name="Garcia-Romero I."/>
            <person name="Perez-Pulido A.J."/>
            <person name="Gonzalez-Flores Y.E."/>
            <person name="Reyes-Ramirez F."/>
            <person name="Santero E."/>
            <person name="Floriano B."/>
        </authorList>
    </citation>
    <scope>NUCLEOTIDE SEQUENCE [LARGE SCALE GENOMIC DNA]</scope>
    <source>
        <strain evidence="8 9">TFA</strain>
    </source>
</reference>
<dbReference type="SUPFAM" id="SSF47384">
    <property type="entry name" value="Homodimeric domain of signal transducing histidine kinase"/>
    <property type="match status" value="1"/>
</dbReference>
<dbReference type="SUPFAM" id="SSF55874">
    <property type="entry name" value="ATPase domain of HSP90 chaperone/DNA topoisomerase II/histidine kinase"/>
    <property type="match status" value="1"/>
</dbReference>
<keyword evidence="5" id="KW-1133">Transmembrane helix</keyword>
<proteinExistence type="predicted"/>
<evidence type="ECO:0000259" key="6">
    <source>
        <dbReference type="PROSITE" id="PS50109"/>
    </source>
</evidence>
<dbReference type="Pfam" id="PF00072">
    <property type="entry name" value="Response_reg"/>
    <property type="match status" value="1"/>
</dbReference>
<feature type="domain" description="Response regulatory" evidence="7">
    <location>
        <begin position="699"/>
        <end position="813"/>
    </location>
</feature>
<evidence type="ECO:0000256" key="3">
    <source>
        <dbReference type="ARBA" id="ARBA00022553"/>
    </source>
</evidence>
<dbReference type="Pfam" id="PF00512">
    <property type="entry name" value="HisKA"/>
    <property type="match status" value="1"/>
</dbReference>
<dbReference type="InterPro" id="IPR005467">
    <property type="entry name" value="His_kinase_dom"/>
</dbReference>
<dbReference type="InterPro" id="IPR000014">
    <property type="entry name" value="PAS"/>
</dbReference>
<dbReference type="Pfam" id="PF13188">
    <property type="entry name" value="PAS_8"/>
    <property type="match status" value="1"/>
</dbReference>
<accession>A0AA86GNS4</accession>
<dbReference type="Proteomes" id="UP000058599">
    <property type="component" value="Chromosome"/>
</dbReference>
<sequence length="824" mass="87103">MTATTLPSADAELGRGAGPAAALVPSGLSRFDRTLLGGLVLLSVGLLFWATRDAVLAAGFLAGLAIAAGGVLLLRRVFPAVGASEAAAPDWTMLRQAVDHDDVAIAVTDRAGRLVCANDLFATWMGGFVTPPGLPLDGRGAEALKNAGRAAWRDGEGRVDDLKVGALPLRAQVNRTGQADDYLVWRFAAIDRLDLASEILRHLEGPAGRTLGQAGVMAALVNAEGRLRVANQAFLLRALGESDASHYAGRDVAAMLRLDDSGGLTFAREGDRAPPVRMLQIPLAPADPAAPVLLALIDEEVGPADRGTAQTYIETLLSLLPFGLALVDRDGRFLYMNRAFGRAAGVADGRMPRYPGDLVVGEDKGPLADMIRRHSSGQQVGGDLSIRLVGQGDDPVSMRVVGVRGLGEAAVLLSLKDSSEETRLKRQVAQQSKMQAVGQLAGGVAHDFNNILTAVLGSCDLMLMRHTPGDSDYDDIQHIRSNANRAASLTRQLLAFSRQQTLRPQILQLPDVISEVSHLLRRLMGDTVQLAVHHGRGLGAVRADPVQLEQVIINLAVNARDAMMPGGGTLTIETYPVSAAEVRQMGNEFMPPADYSALKVSDTGAGIPADILPKIFEPFFTTKDVGKGTGLGLSTVYGIIKQSAGFIFADSRPGEGTSFTIYLPVHRTAGAAPAIPGSGAPAVPAAPIRAKKSQWGTGTLLLVEDEDMVRAVAERALTRAGYSVVTASQGEEGLERFAGMDKVDLVISDVVMPTMDGPTMVRAMRARRPALSVLFMSGYAEEQLRQSIDIDHVAFLPKPFSVAQLAEAVSAALDDAAHRVSDDG</sequence>
<dbReference type="FunFam" id="1.10.287.130:FF:000037">
    <property type="entry name" value="Hybrid sensor histidine kinase/response regulator"/>
    <property type="match status" value="1"/>
</dbReference>
<protein>
    <recommendedName>
        <fullName evidence="2">histidine kinase</fullName>
        <ecNumber evidence="2">2.7.13.3</ecNumber>
    </recommendedName>
</protein>
<dbReference type="GO" id="GO:0016491">
    <property type="term" value="F:oxidoreductase activity"/>
    <property type="evidence" value="ECO:0007669"/>
    <property type="project" value="UniProtKB-KW"/>
</dbReference>
<dbReference type="KEGG" id="sgi:SGRAN_2942"/>
<dbReference type="EC" id="2.7.13.3" evidence="2"/>
<keyword evidence="8" id="KW-0418">Kinase</keyword>
<dbReference type="Gene3D" id="3.40.50.2300">
    <property type="match status" value="1"/>
</dbReference>
<dbReference type="Pfam" id="PF02518">
    <property type="entry name" value="HATPase_c"/>
    <property type="match status" value="1"/>
</dbReference>
<dbReference type="InterPro" id="IPR003661">
    <property type="entry name" value="HisK_dim/P_dom"/>
</dbReference>
<keyword evidence="3 4" id="KW-0597">Phosphoprotein</keyword>
<organism evidence="8 9">
    <name type="scientific">Sphingopyxis granuli</name>
    <dbReference type="NCBI Taxonomy" id="267128"/>
    <lineage>
        <taxon>Bacteria</taxon>
        <taxon>Pseudomonadati</taxon>
        <taxon>Pseudomonadota</taxon>
        <taxon>Alphaproteobacteria</taxon>
        <taxon>Sphingomonadales</taxon>
        <taxon>Sphingomonadaceae</taxon>
        <taxon>Sphingopyxis</taxon>
    </lineage>
</organism>
<keyword evidence="5" id="KW-0812">Transmembrane</keyword>
<dbReference type="SMART" id="SM00387">
    <property type="entry name" value="HATPase_c"/>
    <property type="match status" value="1"/>
</dbReference>
<evidence type="ECO:0000256" key="4">
    <source>
        <dbReference type="PROSITE-ProRule" id="PRU00169"/>
    </source>
</evidence>
<feature type="modified residue" description="4-aspartylphosphate" evidence="4">
    <location>
        <position position="749"/>
    </location>
</feature>
<dbReference type="InterPro" id="IPR036097">
    <property type="entry name" value="HisK_dim/P_sf"/>
</dbReference>
<dbReference type="InterPro" id="IPR011006">
    <property type="entry name" value="CheY-like_superfamily"/>
</dbReference>
<evidence type="ECO:0000259" key="7">
    <source>
        <dbReference type="PROSITE" id="PS50110"/>
    </source>
</evidence>
<dbReference type="InterPro" id="IPR036890">
    <property type="entry name" value="HATPase_C_sf"/>
</dbReference>